<gene>
    <name evidence="1" type="ORF">S03H2_58989</name>
</gene>
<proteinExistence type="predicted"/>
<protein>
    <submittedName>
        <fullName evidence="1">Uncharacterized protein</fullName>
    </submittedName>
</protein>
<reference evidence="1" key="1">
    <citation type="journal article" date="2014" name="Front. Microbiol.">
        <title>High frequency of phylogenetically diverse reductive dehalogenase-homologous genes in deep subseafloor sedimentary metagenomes.</title>
        <authorList>
            <person name="Kawai M."/>
            <person name="Futagami T."/>
            <person name="Toyoda A."/>
            <person name="Takaki Y."/>
            <person name="Nishi S."/>
            <person name="Hori S."/>
            <person name="Arai W."/>
            <person name="Tsubouchi T."/>
            <person name="Morono Y."/>
            <person name="Uchiyama I."/>
            <person name="Ito T."/>
            <person name="Fujiyama A."/>
            <person name="Inagaki F."/>
            <person name="Takami H."/>
        </authorList>
    </citation>
    <scope>NUCLEOTIDE SEQUENCE</scope>
    <source>
        <strain evidence="1">Expedition CK06-06</strain>
    </source>
</reference>
<sequence>MLISNPNDGYYGVTWTTTQQQEYIVDIIATDIFNNTEVRNNIAGFSTQEFETQNKILLVNNDKYNGYSNYYEDALTNNNIPFDLYKGYERGRPI</sequence>
<dbReference type="AlphaFoldDB" id="X1JKH5"/>
<comment type="caution">
    <text evidence="1">The sequence shown here is derived from an EMBL/GenBank/DDBJ whole genome shotgun (WGS) entry which is preliminary data.</text>
</comment>
<evidence type="ECO:0000313" key="1">
    <source>
        <dbReference type="EMBL" id="GAH78794.1"/>
    </source>
</evidence>
<organism evidence="1">
    <name type="scientific">marine sediment metagenome</name>
    <dbReference type="NCBI Taxonomy" id="412755"/>
    <lineage>
        <taxon>unclassified sequences</taxon>
        <taxon>metagenomes</taxon>
        <taxon>ecological metagenomes</taxon>
    </lineage>
</organism>
<accession>X1JKH5</accession>
<dbReference type="EMBL" id="BARU01037907">
    <property type="protein sequence ID" value="GAH78794.1"/>
    <property type="molecule type" value="Genomic_DNA"/>
</dbReference>
<name>X1JKH5_9ZZZZ</name>